<evidence type="ECO:0000313" key="2">
    <source>
        <dbReference type="Proteomes" id="UP000704712"/>
    </source>
</evidence>
<comment type="caution">
    <text evidence="1">The sequence shown here is derived from an EMBL/GenBank/DDBJ whole genome shotgun (WGS) entry which is preliminary data.</text>
</comment>
<accession>A0A8S9V4Q5</accession>
<dbReference type="Proteomes" id="UP000704712">
    <property type="component" value="Unassembled WGS sequence"/>
</dbReference>
<gene>
    <name evidence="1" type="ORF">GN958_ATG02668</name>
</gene>
<evidence type="ECO:0000313" key="1">
    <source>
        <dbReference type="EMBL" id="KAF4148135.1"/>
    </source>
</evidence>
<name>A0A8S9V4Q5_PHYIN</name>
<dbReference type="EMBL" id="JAACNO010000346">
    <property type="protein sequence ID" value="KAF4148135.1"/>
    <property type="molecule type" value="Genomic_DNA"/>
</dbReference>
<organism evidence="1 2">
    <name type="scientific">Phytophthora infestans</name>
    <name type="common">Potato late blight agent</name>
    <name type="synonym">Botrytis infestans</name>
    <dbReference type="NCBI Taxonomy" id="4787"/>
    <lineage>
        <taxon>Eukaryota</taxon>
        <taxon>Sar</taxon>
        <taxon>Stramenopiles</taxon>
        <taxon>Oomycota</taxon>
        <taxon>Peronosporomycetes</taxon>
        <taxon>Peronosporales</taxon>
        <taxon>Peronosporaceae</taxon>
        <taxon>Phytophthora</taxon>
    </lineage>
</organism>
<sequence>MVPPVSVVGIVPQFESVAITMDPYFKVFPISNVLKPFQSSSIKDPSSHTSPSTECQTRWASSCRYSRRDPLRVVTRLYNVRMVRTTVWQTSGSKTSRTWSAQLSTADPSARDSDAKHSTVESTWLMHEDLVRYEHGHEAGEPVDAVERVALQRLHVNRHQIHVLFKTDVYTVVRRLSRTL</sequence>
<reference evidence="1" key="1">
    <citation type="submission" date="2020-03" db="EMBL/GenBank/DDBJ databases">
        <title>Hybrid Assembly of Korean Phytophthora infestans isolates.</title>
        <authorList>
            <person name="Prokchorchik M."/>
            <person name="Lee Y."/>
            <person name="Seo J."/>
            <person name="Cho J.-H."/>
            <person name="Park Y.-E."/>
            <person name="Jang D.-C."/>
            <person name="Im J.-S."/>
            <person name="Choi J.-G."/>
            <person name="Park H.-J."/>
            <person name="Lee G.-B."/>
            <person name="Lee Y.-G."/>
            <person name="Hong S.-Y."/>
            <person name="Cho K."/>
            <person name="Sohn K.H."/>
        </authorList>
    </citation>
    <scope>NUCLEOTIDE SEQUENCE</scope>
    <source>
        <strain evidence="1">KR_2_A2</strain>
    </source>
</reference>
<dbReference type="AlphaFoldDB" id="A0A8S9V4Q5"/>
<proteinExistence type="predicted"/>
<protein>
    <submittedName>
        <fullName evidence="1">Uncharacterized protein</fullName>
    </submittedName>
</protein>